<reference evidence="4 5" key="1">
    <citation type="submission" date="2015-08" db="EMBL/GenBank/DDBJ databases">
        <authorList>
            <person name="Babu N.S."/>
            <person name="Beckwith C.J."/>
            <person name="Beseler K.G."/>
            <person name="Brison A."/>
            <person name="Carone J.V."/>
            <person name="Caskin T.P."/>
            <person name="Diamond M."/>
            <person name="Durham M.E."/>
            <person name="Foxe J.M."/>
            <person name="Go M."/>
            <person name="Henderson B.A."/>
            <person name="Jones I.B."/>
            <person name="McGettigan J.A."/>
            <person name="Micheletti S.J."/>
            <person name="Nasrallah M.E."/>
            <person name="Ortiz D."/>
            <person name="Piller C.R."/>
            <person name="Privatt S.R."/>
            <person name="Schneider S.L."/>
            <person name="Sharp S."/>
            <person name="Smith T.C."/>
            <person name="Stanton J.D."/>
            <person name="Ullery H.E."/>
            <person name="Wilson R.J."/>
            <person name="Serrano M.G."/>
            <person name="Buck G."/>
            <person name="Lee V."/>
            <person name="Wang Y."/>
            <person name="Carvalho R."/>
            <person name="Voegtly L."/>
            <person name="Shi R."/>
            <person name="Duckworth R."/>
            <person name="Johnson A."/>
            <person name="Loviza R."/>
            <person name="Walstead R."/>
            <person name="Shah Z."/>
            <person name="Kiflezghi M."/>
            <person name="Wade K."/>
            <person name="Ball S.L."/>
            <person name="Bradley K.W."/>
            <person name="Asai D.J."/>
            <person name="Bowman C.A."/>
            <person name="Russell D.A."/>
            <person name="Pope W.H."/>
            <person name="Jacobs-Sera D."/>
            <person name="Hendrix R.W."/>
            <person name="Hatfull G.F."/>
        </authorList>
    </citation>
    <scope>NUCLEOTIDE SEQUENCE [LARGE SCALE GENOMIC DNA]</scope>
    <source>
        <strain evidence="4 5">PUDD_83A45</strain>
    </source>
</reference>
<dbReference type="STRING" id="156976.AK829_10785"/>
<gene>
    <name evidence="4" type="ORF">AK829_10785</name>
</gene>
<sequence length="111" mass="11650">MADHRAVHAGNFGLGAVRFVLAAIATVLGWTGTRAKTTTEPSAQETVYALSPNDTIRQALHMFVDKRISGAPLLSDDRTLAGFVSDGDVLDVCAGRWVAQRAGVGRPGVSS</sequence>
<keyword evidence="2" id="KW-0812">Transmembrane</keyword>
<dbReference type="KEGG" id="crie:AK829_10785"/>
<dbReference type="EMBL" id="CP012342">
    <property type="protein sequence ID" value="AKV59526.1"/>
    <property type="molecule type" value="Genomic_DNA"/>
</dbReference>
<proteinExistence type="predicted"/>
<dbReference type="PATRIC" id="fig|156976.3.peg.2172"/>
<keyword evidence="1" id="KW-0129">CBS domain</keyword>
<dbReference type="Proteomes" id="UP000060016">
    <property type="component" value="Chromosome"/>
</dbReference>
<evidence type="ECO:0000313" key="5">
    <source>
        <dbReference type="Proteomes" id="UP000060016"/>
    </source>
</evidence>
<keyword evidence="5" id="KW-1185">Reference proteome</keyword>
<dbReference type="Gene3D" id="3.10.580.10">
    <property type="entry name" value="CBS-domain"/>
    <property type="match status" value="1"/>
</dbReference>
<protein>
    <recommendedName>
        <fullName evidence="3">CBS domain-containing protein</fullName>
    </recommendedName>
</protein>
<dbReference type="RefSeq" id="WP_052205819.1">
    <property type="nucleotide sequence ID" value="NZ_CP012342.1"/>
</dbReference>
<accession>A0A0K1RE98</accession>
<dbReference type="InterPro" id="IPR046342">
    <property type="entry name" value="CBS_dom_sf"/>
</dbReference>
<organism evidence="4 5">
    <name type="scientific">Corynebacterium riegelii</name>
    <dbReference type="NCBI Taxonomy" id="156976"/>
    <lineage>
        <taxon>Bacteria</taxon>
        <taxon>Bacillati</taxon>
        <taxon>Actinomycetota</taxon>
        <taxon>Actinomycetes</taxon>
        <taxon>Mycobacteriales</taxon>
        <taxon>Corynebacteriaceae</taxon>
        <taxon>Corynebacterium</taxon>
    </lineage>
</organism>
<keyword evidence="2" id="KW-1133">Transmembrane helix</keyword>
<dbReference type="InterPro" id="IPR000644">
    <property type="entry name" value="CBS_dom"/>
</dbReference>
<evidence type="ECO:0000259" key="3">
    <source>
        <dbReference type="PROSITE" id="PS51371"/>
    </source>
</evidence>
<dbReference type="PROSITE" id="PS51371">
    <property type="entry name" value="CBS"/>
    <property type="match status" value="1"/>
</dbReference>
<evidence type="ECO:0000313" key="4">
    <source>
        <dbReference type="EMBL" id="AKV59526.1"/>
    </source>
</evidence>
<keyword evidence="2" id="KW-0472">Membrane</keyword>
<evidence type="ECO:0000256" key="1">
    <source>
        <dbReference type="PROSITE-ProRule" id="PRU00703"/>
    </source>
</evidence>
<dbReference type="SUPFAM" id="SSF54631">
    <property type="entry name" value="CBS-domain pair"/>
    <property type="match status" value="1"/>
</dbReference>
<feature type="domain" description="CBS" evidence="3">
    <location>
        <begin position="43"/>
        <end position="100"/>
    </location>
</feature>
<dbReference type="Pfam" id="PF00571">
    <property type="entry name" value="CBS"/>
    <property type="match status" value="1"/>
</dbReference>
<dbReference type="AlphaFoldDB" id="A0A0K1RE98"/>
<evidence type="ECO:0000256" key="2">
    <source>
        <dbReference type="SAM" id="Phobius"/>
    </source>
</evidence>
<name>A0A0K1RE98_9CORY</name>
<feature type="transmembrane region" description="Helical" evidence="2">
    <location>
        <begin position="12"/>
        <end position="32"/>
    </location>
</feature>